<dbReference type="AlphaFoldDB" id="A0A6J0PB31"/>
<dbReference type="SUPFAM" id="SSF101936">
    <property type="entry name" value="DNA-binding pseudobarrel domain"/>
    <property type="match status" value="1"/>
</dbReference>
<evidence type="ECO:0000313" key="9">
    <source>
        <dbReference type="RefSeq" id="XP_019701572.1"/>
    </source>
</evidence>
<dbReference type="Proteomes" id="UP000504607">
    <property type="component" value="Unplaced"/>
</dbReference>
<keyword evidence="8" id="KW-1185">Reference proteome</keyword>
<name>A0A6J0PB31_ELAGV</name>
<evidence type="ECO:0000256" key="3">
    <source>
        <dbReference type="ARBA" id="ARBA00023125"/>
    </source>
</evidence>
<evidence type="ECO:0000313" key="8">
    <source>
        <dbReference type="Proteomes" id="UP000504607"/>
    </source>
</evidence>
<dbReference type="InterPro" id="IPR015300">
    <property type="entry name" value="DNA-bd_pseudobarrel_sf"/>
</dbReference>
<organism evidence="8 9">
    <name type="scientific">Elaeis guineensis var. tenera</name>
    <name type="common">Oil palm</name>
    <dbReference type="NCBI Taxonomy" id="51953"/>
    <lineage>
        <taxon>Eukaryota</taxon>
        <taxon>Viridiplantae</taxon>
        <taxon>Streptophyta</taxon>
        <taxon>Embryophyta</taxon>
        <taxon>Tracheophyta</taxon>
        <taxon>Spermatophyta</taxon>
        <taxon>Magnoliopsida</taxon>
        <taxon>Liliopsida</taxon>
        <taxon>Arecaceae</taxon>
        <taxon>Arecoideae</taxon>
        <taxon>Cocoseae</taxon>
        <taxon>Elaeidinae</taxon>
        <taxon>Elaeis</taxon>
    </lineage>
</organism>
<dbReference type="GO" id="GO:0005634">
    <property type="term" value="C:nucleus"/>
    <property type="evidence" value="ECO:0007669"/>
    <property type="project" value="UniProtKB-SubCell"/>
</dbReference>
<accession>A0A6J0PB31</accession>
<dbReference type="CDD" id="cd10017">
    <property type="entry name" value="B3_DNA"/>
    <property type="match status" value="1"/>
</dbReference>
<feature type="domain" description="TF-B3" evidence="7">
    <location>
        <begin position="279"/>
        <end position="372"/>
    </location>
</feature>
<reference evidence="9" key="1">
    <citation type="submission" date="2025-08" db="UniProtKB">
        <authorList>
            <consortium name="RefSeq"/>
        </authorList>
    </citation>
    <scope>IDENTIFICATION</scope>
</reference>
<dbReference type="PROSITE" id="PS50863">
    <property type="entry name" value="B3"/>
    <property type="match status" value="1"/>
</dbReference>
<evidence type="ECO:0000259" key="7">
    <source>
        <dbReference type="PROSITE" id="PS50863"/>
    </source>
</evidence>
<dbReference type="PANTHER" id="PTHR31391">
    <property type="entry name" value="B3 DOMAIN-CONTAINING PROTEIN OS11G0197600-RELATED"/>
    <property type="match status" value="1"/>
</dbReference>
<dbReference type="Pfam" id="PF02362">
    <property type="entry name" value="B3"/>
    <property type="match status" value="1"/>
</dbReference>
<evidence type="ECO:0000256" key="2">
    <source>
        <dbReference type="ARBA" id="ARBA00023015"/>
    </source>
</evidence>
<keyword evidence="5" id="KW-0539">Nucleus</keyword>
<evidence type="ECO:0000256" key="5">
    <source>
        <dbReference type="ARBA" id="ARBA00023242"/>
    </source>
</evidence>
<feature type="region of interest" description="Disordered" evidence="6">
    <location>
        <begin position="208"/>
        <end position="230"/>
    </location>
</feature>
<evidence type="ECO:0000256" key="4">
    <source>
        <dbReference type="ARBA" id="ARBA00023163"/>
    </source>
</evidence>
<gene>
    <name evidence="9" type="primary">LOC105061154</name>
</gene>
<keyword evidence="3" id="KW-0238">DNA-binding</keyword>
<comment type="subcellular location">
    <subcellularLocation>
        <location evidence="1">Nucleus</location>
    </subcellularLocation>
</comment>
<dbReference type="PANTHER" id="PTHR31391:SF64">
    <property type="entry name" value="B3 DOMAIN-CONTAINING PROTEIN OS06G0112300"/>
    <property type="match status" value="1"/>
</dbReference>
<dbReference type="InParanoid" id="A0A6J0PB31"/>
<dbReference type="GO" id="GO:0003677">
    <property type="term" value="F:DNA binding"/>
    <property type="evidence" value="ECO:0007669"/>
    <property type="project" value="UniProtKB-KW"/>
</dbReference>
<dbReference type="InterPro" id="IPR003340">
    <property type="entry name" value="B3_DNA-bd"/>
</dbReference>
<evidence type="ECO:0000256" key="6">
    <source>
        <dbReference type="SAM" id="MobiDB-lite"/>
    </source>
</evidence>
<keyword evidence="4" id="KW-0804">Transcription</keyword>
<dbReference type="SMART" id="SM01019">
    <property type="entry name" value="B3"/>
    <property type="match status" value="1"/>
</dbReference>
<dbReference type="OrthoDB" id="638806at2759"/>
<protein>
    <submittedName>
        <fullName evidence="9">B3 domain-containing protein Os11g0197600</fullName>
    </submittedName>
</protein>
<dbReference type="RefSeq" id="XP_019701572.1">
    <property type="nucleotide sequence ID" value="XM_019846013.1"/>
</dbReference>
<dbReference type="InterPro" id="IPR044837">
    <property type="entry name" value="REM16-like"/>
</dbReference>
<dbReference type="Gene3D" id="2.40.330.10">
    <property type="entry name" value="DNA-binding pseudobarrel domain"/>
    <property type="match status" value="1"/>
</dbReference>
<proteinExistence type="predicted"/>
<keyword evidence="2" id="KW-0805">Transcription regulation</keyword>
<evidence type="ECO:0000256" key="1">
    <source>
        <dbReference type="ARBA" id="ARBA00004123"/>
    </source>
</evidence>
<sequence length="391" mass="43480">MSTAMGRPMVEGWLSIDKLIDASLRVDFSRLGIGPGECVKMALEHVEAVAATSWLVVDVGQQSCNPKTKKLVGCFESRIPVPPSSFLLPDGLPSLPIGGQRMAAERRVVEEEGGSMWLQEDGSWKETGGITCRSLKQITSVLKSVRDRVYVSMDWLKHPVYLRCRDEKILIAGKDCESQQCFPQYTRGGCRGDAKIDGQSVVTTAATDSELPPAASDPQETDHSVCSSNTHRRHCKAPVAARSLSSQESTNRANLCLPSDSATIDEKDEIVPLSGKPYFACVMTKSQVQAPFQLTIPKSIWMLLPFACVPVVLSYRNKTWEMRYYGDRNLRRFDSGWKHFAVDNNLKIGDACFLELMDDQHLKFQVQILRGDIPREIVESGCSFDTPIMIE</sequence>